<dbReference type="NCBIfam" id="NF007794">
    <property type="entry name" value="PRK10494.1"/>
    <property type="match status" value="1"/>
</dbReference>
<dbReference type="RefSeq" id="WP_236014334.1">
    <property type="nucleotide sequence ID" value="NZ_JACVEW010000038.1"/>
</dbReference>
<keyword evidence="4" id="KW-1185">Reference proteome</keyword>
<comment type="caution">
    <text evidence="3">The sequence shown here is derived from an EMBL/GenBank/DDBJ whole genome shotgun (WGS) entry which is preliminary data.</text>
</comment>
<evidence type="ECO:0000256" key="1">
    <source>
        <dbReference type="SAM" id="Phobius"/>
    </source>
</evidence>
<dbReference type="CDD" id="cd06259">
    <property type="entry name" value="YdcF-like"/>
    <property type="match status" value="1"/>
</dbReference>
<keyword evidence="1" id="KW-0812">Transmembrane</keyword>
<dbReference type="Proteomes" id="UP000810171">
    <property type="component" value="Unassembled WGS sequence"/>
</dbReference>
<dbReference type="PANTHER" id="PTHR30336:SF4">
    <property type="entry name" value="ENVELOPE BIOGENESIS FACTOR ELYC"/>
    <property type="match status" value="1"/>
</dbReference>
<keyword evidence="1" id="KW-0472">Membrane</keyword>
<keyword evidence="1" id="KW-1133">Transmembrane helix</keyword>
<name>A0ABS3ZEM6_9GAMM</name>
<feature type="domain" description="DUF218" evidence="2">
    <location>
        <begin position="84"/>
        <end position="247"/>
    </location>
</feature>
<reference evidence="3 4" key="1">
    <citation type="submission" date="2020-09" db="EMBL/GenBank/DDBJ databases">
        <authorList>
            <person name="Tanuku N.R.S."/>
        </authorList>
    </citation>
    <scope>NUCLEOTIDE SEQUENCE [LARGE SCALE GENOMIC DNA]</scope>
    <source>
        <strain evidence="3 4">AK62</strain>
    </source>
</reference>
<proteinExistence type="predicted"/>
<dbReference type="EMBL" id="JACVEW010000038">
    <property type="protein sequence ID" value="MBP0050155.1"/>
    <property type="molecule type" value="Genomic_DNA"/>
</dbReference>
<sequence>MAFYTLVKVMAAQLLMPLPLCLVLFVFGLLLRLRWRKLGAGCSFVAVVLLVLLSWAPVADRLLLPFESAYPALHDWPEEQAVNAVMVLGAGYQPNQPWVITGQLSDSAANRLLEGLRLWHLNPEATLIVSGASRHENIEPMALAYARVAKEIGVPSAQLEVLDTPTDTGQEARAAVARLGQGASLLLVTSASHMPRAMRHFKQAGLAPIAAPTHYLAQRDDFATLPYWVPSARHLRKSERAFYEALGLLAARWE</sequence>
<feature type="transmembrane region" description="Helical" evidence="1">
    <location>
        <begin position="12"/>
        <end position="31"/>
    </location>
</feature>
<dbReference type="Pfam" id="PF02698">
    <property type="entry name" value="DUF218"/>
    <property type="match status" value="1"/>
</dbReference>
<accession>A0ABS3ZEM6</accession>
<feature type="transmembrane region" description="Helical" evidence="1">
    <location>
        <begin position="38"/>
        <end position="58"/>
    </location>
</feature>
<organism evidence="3 4">
    <name type="scientific">Marinobacterium alkalitolerans</name>
    <dbReference type="NCBI Taxonomy" id="1542925"/>
    <lineage>
        <taxon>Bacteria</taxon>
        <taxon>Pseudomonadati</taxon>
        <taxon>Pseudomonadota</taxon>
        <taxon>Gammaproteobacteria</taxon>
        <taxon>Oceanospirillales</taxon>
        <taxon>Oceanospirillaceae</taxon>
        <taxon>Marinobacterium</taxon>
    </lineage>
</organism>
<dbReference type="PANTHER" id="PTHR30336">
    <property type="entry name" value="INNER MEMBRANE PROTEIN, PROBABLE PERMEASE"/>
    <property type="match status" value="1"/>
</dbReference>
<protein>
    <submittedName>
        <fullName evidence="3">Envelope biogenesis factor ElyC</fullName>
    </submittedName>
</protein>
<gene>
    <name evidence="3" type="primary">elyC</name>
    <name evidence="3" type="ORF">H9C73_15630</name>
</gene>
<evidence type="ECO:0000259" key="2">
    <source>
        <dbReference type="Pfam" id="PF02698"/>
    </source>
</evidence>
<evidence type="ECO:0000313" key="3">
    <source>
        <dbReference type="EMBL" id="MBP0050155.1"/>
    </source>
</evidence>
<evidence type="ECO:0000313" key="4">
    <source>
        <dbReference type="Proteomes" id="UP000810171"/>
    </source>
</evidence>
<dbReference type="InterPro" id="IPR051599">
    <property type="entry name" value="Cell_Envelope_Assoc"/>
</dbReference>
<dbReference type="InterPro" id="IPR003848">
    <property type="entry name" value="DUF218"/>
</dbReference>